<dbReference type="PROSITE" id="PS00973">
    <property type="entry name" value="USP_2"/>
    <property type="match status" value="1"/>
</dbReference>
<feature type="domain" description="USP" evidence="15">
    <location>
        <begin position="136"/>
        <end position="560"/>
    </location>
</feature>
<evidence type="ECO:0000256" key="10">
    <source>
        <dbReference type="ARBA" id="ARBA00022833"/>
    </source>
</evidence>
<feature type="compositionally biased region" description="Polar residues" evidence="14">
    <location>
        <begin position="310"/>
        <end position="321"/>
    </location>
</feature>
<evidence type="ECO:0000313" key="18">
    <source>
        <dbReference type="EMBL" id="JAQ02386.1"/>
    </source>
</evidence>
<protein>
    <recommendedName>
        <fullName evidence="13">Ubiquitin carboxyl-terminal hydrolase</fullName>
        <ecNumber evidence="13">3.4.19.12</ecNumber>
    </recommendedName>
</protein>
<keyword evidence="11" id="KW-0206">Cytoskeleton</keyword>
<dbReference type="Gene3D" id="3.30.2230.10">
    <property type="entry name" value="DUSP-like"/>
    <property type="match status" value="1"/>
</dbReference>
<sequence length="766" mass="87140">MIGPNSDKFSELTTCSCPHILELDQESLVQTQEHFEEQITSNDLECEVCLETMPKENINSQNLWMCLQPDCLQVTCSDTIPSHSLQHYKNHSKHAVHLNINSLRVWCHECEVDIIISDEEPYDYHNRKPQRPRGLTGLQNLGNTCYMNSALQALANTPPLVNYILARTFADEDRGNRSRMLITSFHNLITEMWSPKRHLYIPPPHILYAIRATHPMFRGFQQHDSQEFLRCLMDQLHEEMKTPCPEPLQPQLTYDNESDDEGNSSEGEEYETCDSGVSERSSLSEDTNQLKPMSLSRSPSPEENVKRKPSQGNQTGTPAKSKKTFYQSIISDIFDGNLLSSVQCLTCNRVSTRVETFQDLSLPIPNRDHLNILHQNNVPGPPKCTHLYTREQGWYSWLWDWFCSWFWGPTVSLHDCLSAFFSADELKGDNMYSCDKCNKLRNGIKFSKVLKTPEVLCIHLKRFRHDLVFSSKISSYIKFPLEGLDIKPYIHEDCQGGITKYNLISVICHHGASGSGGHYTCYALNRDTNQWYHYDDSSVTRVSKQTVNSSQAYVLFYLKDPVKSYRWRKRFHHLEQATASEPKTHLISSHWVNKFLTFSEPGPIDNRELVEGPNWVPTDDENSCERISASVWNYLVATFKGGPPVSVESYLSAMNQRLGFTGPTYAVPVSWLNQWEAFKKGLVSEPPGPIDTSTVANSPICELTQTQWDVLVGVYGGGPPVILRDGTNQHTSLEPTYSLERADSGLLMNSDTSSIQPSVNEENTNA</sequence>
<proteinExistence type="inferred from homology"/>
<dbReference type="SUPFAM" id="SSF54001">
    <property type="entry name" value="Cysteine proteinases"/>
    <property type="match status" value="1"/>
</dbReference>
<dbReference type="InterPro" id="IPR018200">
    <property type="entry name" value="USP_CS"/>
</dbReference>
<dbReference type="InterPro" id="IPR035927">
    <property type="entry name" value="DUSP-like_sf"/>
</dbReference>
<dbReference type="GO" id="GO:0006897">
    <property type="term" value="P:endocytosis"/>
    <property type="evidence" value="ECO:0007669"/>
    <property type="project" value="UniProtKB-KW"/>
</dbReference>
<dbReference type="GO" id="GO:0006508">
    <property type="term" value="P:proteolysis"/>
    <property type="evidence" value="ECO:0007669"/>
    <property type="project" value="UniProtKB-KW"/>
</dbReference>
<evidence type="ECO:0000256" key="7">
    <source>
        <dbReference type="ARBA" id="ARBA00022723"/>
    </source>
</evidence>
<dbReference type="Gene3D" id="3.30.40.10">
    <property type="entry name" value="Zinc/RING finger domain, C3HC4 (zinc finger)"/>
    <property type="match status" value="1"/>
</dbReference>
<organism evidence="18">
    <name type="scientific">Lygus hesperus</name>
    <name type="common">Western plant bug</name>
    <dbReference type="NCBI Taxonomy" id="30085"/>
    <lineage>
        <taxon>Eukaryota</taxon>
        <taxon>Metazoa</taxon>
        <taxon>Ecdysozoa</taxon>
        <taxon>Arthropoda</taxon>
        <taxon>Hexapoda</taxon>
        <taxon>Insecta</taxon>
        <taxon>Pterygota</taxon>
        <taxon>Neoptera</taxon>
        <taxon>Paraneoptera</taxon>
        <taxon>Hemiptera</taxon>
        <taxon>Heteroptera</taxon>
        <taxon>Panheteroptera</taxon>
        <taxon>Cimicomorpha</taxon>
        <taxon>Miridae</taxon>
        <taxon>Mirini</taxon>
        <taxon>Lygus</taxon>
    </lineage>
</organism>
<dbReference type="GO" id="GO:0008270">
    <property type="term" value="F:zinc ion binding"/>
    <property type="evidence" value="ECO:0007669"/>
    <property type="project" value="UniProtKB-KW"/>
</dbReference>
<keyword evidence="5" id="KW-0963">Cytoplasm</keyword>
<dbReference type="Pfam" id="PF06337">
    <property type="entry name" value="DUSP"/>
    <property type="match status" value="1"/>
</dbReference>
<dbReference type="PROSITE" id="PS51283">
    <property type="entry name" value="DUSP"/>
    <property type="match status" value="1"/>
</dbReference>
<dbReference type="EMBL" id="GDHC01016243">
    <property type="protein sequence ID" value="JAQ02386.1"/>
    <property type="molecule type" value="Transcribed_RNA"/>
</dbReference>
<keyword evidence="13" id="KW-0645">Protease</keyword>
<comment type="subcellular location">
    <subcellularLocation>
        <location evidence="2">Cytoplasm</location>
        <location evidence="2">Cytoskeleton</location>
        <location evidence="2">Microtubule organizing center</location>
        <location evidence="2">Centrosome</location>
    </subcellularLocation>
    <subcellularLocation>
        <location evidence="3">Cytoplasm</location>
        <location evidence="3">Perinuclear region</location>
    </subcellularLocation>
</comment>
<evidence type="ECO:0000256" key="8">
    <source>
        <dbReference type="ARBA" id="ARBA00022737"/>
    </source>
</evidence>
<dbReference type="PANTHER" id="PTHR21646:SF86">
    <property type="entry name" value="UBIQUITIN CARBOXYL-TERMINAL HYDROLASE"/>
    <property type="match status" value="1"/>
</dbReference>
<keyword evidence="9 12" id="KW-0863">Zinc-finger</keyword>
<keyword evidence="8" id="KW-0677">Repeat</keyword>
<keyword evidence="7" id="KW-0479">Metal-binding</keyword>
<keyword evidence="13" id="KW-0833">Ubl conjugation pathway</keyword>
<evidence type="ECO:0000256" key="1">
    <source>
        <dbReference type="ARBA" id="ARBA00000707"/>
    </source>
</evidence>
<dbReference type="InterPro" id="IPR001607">
    <property type="entry name" value="Znf_UBP"/>
</dbReference>
<dbReference type="Pfam" id="PF02148">
    <property type="entry name" value="zf-UBP"/>
    <property type="match status" value="1"/>
</dbReference>
<feature type="compositionally biased region" description="Polar residues" evidence="14">
    <location>
        <begin position="278"/>
        <end position="301"/>
    </location>
</feature>
<evidence type="ECO:0000256" key="5">
    <source>
        <dbReference type="ARBA" id="ARBA00022490"/>
    </source>
</evidence>
<dbReference type="InterPro" id="IPR028889">
    <property type="entry name" value="USP"/>
</dbReference>
<evidence type="ECO:0000256" key="2">
    <source>
        <dbReference type="ARBA" id="ARBA00004300"/>
    </source>
</evidence>
<gene>
    <name evidence="18" type="primary">usp20</name>
    <name evidence="18" type="ORF">g.67239</name>
</gene>
<dbReference type="CDD" id="cd02674">
    <property type="entry name" value="Peptidase_C19R"/>
    <property type="match status" value="1"/>
</dbReference>
<keyword evidence="13 18" id="KW-0378">Hydrolase</keyword>
<feature type="domain" description="UBP-type" evidence="16">
    <location>
        <begin position="15"/>
        <end position="133"/>
    </location>
</feature>
<dbReference type="Pfam" id="PF00443">
    <property type="entry name" value="UCH"/>
    <property type="match status" value="1"/>
</dbReference>
<evidence type="ECO:0000256" key="13">
    <source>
        <dbReference type="RuleBase" id="RU366025"/>
    </source>
</evidence>
<dbReference type="InterPro" id="IPR001394">
    <property type="entry name" value="Peptidase_C19_UCH"/>
</dbReference>
<evidence type="ECO:0000256" key="12">
    <source>
        <dbReference type="PROSITE-ProRule" id="PRU00502"/>
    </source>
</evidence>
<evidence type="ECO:0000259" key="15">
    <source>
        <dbReference type="PROSITE" id="PS50235"/>
    </source>
</evidence>
<dbReference type="AlphaFoldDB" id="A0A146L596"/>
<dbReference type="SMART" id="SM00695">
    <property type="entry name" value="DUSP"/>
    <property type="match status" value="2"/>
</dbReference>
<evidence type="ECO:0000256" key="4">
    <source>
        <dbReference type="ARBA" id="ARBA00008269"/>
    </source>
</evidence>
<name>A0A146L596_LYGHE</name>
<evidence type="ECO:0000259" key="17">
    <source>
        <dbReference type="PROSITE" id="PS51283"/>
    </source>
</evidence>
<evidence type="ECO:0000259" key="16">
    <source>
        <dbReference type="PROSITE" id="PS50271"/>
    </source>
</evidence>
<dbReference type="InterPro" id="IPR038765">
    <property type="entry name" value="Papain-like_cys_pep_sf"/>
</dbReference>
<dbReference type="PROSITE" id="PS00972">
    <property type="entry name" value="USP_1"/>
    <property type="match status" value="1"/>
</dbReference>
<dbReference type="PROSITE" id="PS50271">
    <property type="entry name" value="ZF_UBP"/>
    <property type="match status" value="1"/>
</dbReference>
<feature type="compositionally biased region" description="Acidic residues" evidence="14">
    <location>
        <begin position="256"/>
        <end position="272"/>
    </location>
</feature>
<dbReference type="GO" id="GO:0048471">
    <property type="term" value="C:perinuclear region of cytoplasm"/>
    <property type="evidence" value="ECO:0007669"/>
    <property type="project" value="UniProtKB-SubCell"/>
</dbReference>
<dbReference type="GO" id="GO:0004843">
    <property type="term" value="F:cysteine-type deubiquitinase activity"/>
    <property type="evidence" value="ECO:0007669"/>
    <property type="project" value="UniProtKB-UniRule"/>
</dbReference>
<feature type="region of interest" description="Disordered" evidence="14">
    <location>
        <begin position="241"/>
        <end position="321"/>
    </location>
</feature>
<evidence type="ECO:0000256" key="3">
    <source>
        <dbReference type="ARBA" id="ARBA00004556"/>
    </source>
</evidence>
<feature type="domain" description="DUSP" evidence="17">
    <location>
        <begin position="545"/>
        <end position="651"/>
    </location>
</feature>
<keyword evidence="13" id="KW-0788">Thiol protease</keyword>
<dbReference type="SMART" id="SM00290">
    <property type="entry name" value="ZnF_UBP"/>
    <property type="match status" value="1"/>
</dbReference>
<dbReference type="InterPro" id="IPR013083">
    <property type="entry name" value="Znf_RING/FYVE/PHD"/>
</dbReference>
<reference evidence="18" key="1">
    <citation type="journal article" date="2016" name="Gigascience">
        <title>De novo construction of an expanded transcriptome assembly for the western tarnished plant bug, Lygus hesperus.</title>
        <authorList>
            <person name="Tassone E.E."/>
            <person name="Geib S.M."/>
            <person name="Hall B."/>
            <person name="Fabrick J.A."/>
            <person name="Brent C.S."/>
            <person name="Hull J.J."/>
        </authorList>
    </citation>
    <scope>NUCLEOTIDE SEQUENCE</scope>
</reference>
<dbReference type="SUPFAM" id="SSF143791">
    <property type="entry name" value="DUSP-like"/>
    <property type="match status" value="2"/>
</dbReference>
<dbReference type="InterPro" id="IPR006615">
    <property type="entry name" value="Pept_C19_DUSP"/>
</dbReference>
<evidence type="ECO:0000256" key="6">
    <source>
        <dbReference type="ARBA" id="ARBA00022583"/>
    </source>
</evidence>
<keyword evidence="10" id="KW-0862">Zinc</keyword>
<evidence type="ECO:0000256" key="9">
    <source>
        <dbReference type="ARBA" id="ARBA00022771"/>
    </source>
</evidence>
<dbReference type="InterPro" id="IPR050185">
    <property type="entry name" value="Ub_carboxyl-term_hydrolase"/>
</dbReference>
<dbReference type="PANTHER" id="PTHR21646">
    <property type="entry name" value="UBIQUITIN CARBOXYL-TERMINAL HYDROLASE"/>
    <property type="match status" value="1"/>
</dbReference>
<dbReference type="GO" id="GO:0005813">
    <property type="term" value="C:centrosome"/>
    <property type="evidence" value="ECO:0007669"/>
    <property type="project" value="UniProtKB-SubCell"/>
</dbReference>
<evidence type="ECO:0000256" key="11">
    <source>
        <dbReference type="ARBA" id="ARBA00023212"/>
    </source>
</evidence>
<dbReference type="PROSITE" id="PS50235">
    <property type="entry name" value="USP_3"/>
    <property type="match status" value="1"/>
</dbReference>
<dbReference type="Gene3D" id="3.90.70.10">
    <property type="entry name" value="Cysteine proteinases"/>
    <property type="match status" value="1"/>
</dbReference>
<dbReference type="EC" id="3.4.19.12" evidence="13"/>
<evidence type="ECO:0000256" key="14">
    <source>
        <dbReference type="SAM" id="MobiDB-lite"/>
    </source>
</evidence>
<dbReference type="GO" id="GO:0016579">
    <property type="term" value="P:protein deubiquitination"/>
    <property type="evidence" value="ECO:0007669"/>
    <property type="project" value="InterPro"/>
</dbReference>
<comment type="catalytic activity">
    <reaction evidence="1 13">
        <text>Thiol-dependent hydrolysis of ester, thioester, amide, peptide and isopeptide bonds formed by the C-terminal Gly of ubiquitin (a 76-residue protein attached to proteins as an intracellular targeting signal).</text>
        <dbReference type="EC" id="3.4.19.12"/>
    </reaction>
</comment>
<keyword evidence="6" id="KW-0254">Endocytosis</keyword>
<dbReference type="SUPFAM" id="SSF57850">
    <property type="entry name" value="RING/U-box"/>
    <property type="match status" value="1"/>
</dbReference>
<comment type="similarity">
    <text evidence="4">Belongs to the peptidase C19 family. USP20/USP33 subfamily.</text>
</comment>
<accession>A0A146L596</accession>